<sequence length="193" mass="21566">MHLLPLALPVLFAGLTSATAVDKIPTPAQVGLGKISGFVSTPDSVGTDFLTSTTCFCIDSKNVTSTMNYWQIEYYNYNYNLTLFMADSFTGDRLQHLCRSWVREPARSRLWKHELCWNWQRSTQSTFGYNGQIRGAGPSSQGYKREDDSRAEARCERFCPAYLGMTGAKNALKPDASVLFVLNDVDNMCDGCN</sequence>
<gene>
    <name evidence="2" type="ORF">N7G274_001194</name>
</gene>
<comment type="caution">
    <text evidence="2">The sequence shown here is derived from an EMBL/GenBank/DDBJ whole genome shotgun (WGS) entry which is preliminary data.</text>
</comment>
<evidence type="ECO:0000313" key="2">
    <source>
        <dbReference type="EMBL" id="KAL2047175.1"/>
    </source>
</evidence>
<keyword evidence="1" id="KW-0732">Signal</keyword>
<dbReference type="EMBL" id="JBEFKJ010000003">
    <property type="protein sequence ID" value="KAL2047175.1"/>
    <property type="molecule type" value="Genomic_DNA"/>
</dbReference>
<name>A0ABR4API7_9LECA</name>
<reference evidence="2 3" key="1">
    <citation type="submission" date="2024-09" db="EMBL/GenBank/DDBJ databases">
        <title>Rethinking Asexuality: The Enigmatic Case of Functional Sexual Genes in Lepraria (Stereocaulaceae).</title>
        <authorList>
            <person name="Doellman M."/>
            <person name="Sun Y."/>
            <person name="Barcenas-Pena A."/>
            <person name="Lumbsch H.T."/>
            <person name="Grewe F."/>
        </authorList>
    </citation>
    <scope>NUCLEOTIDE SEQUENCE [LARGE SCALE GENOMIC DNA]</scope>
    <source>
        <strain evidence="2 3">Mercado 3170</strain>
    </source>
</reference>
<accession>A0ABR4API7</accession>
<feature type="chain" id="PRO_5046028656" evidence="1">
    <location>
        <begin position="19"/>
        <end position="193"/>
    </location>
</feature>
<feature type="signal peptide" evidence="1">
    <location>
        <begin position="1"/>
        <end position="18"/>
    </location>
</feature>
<protein>
    <submittedName>
        <fullName evidence="2">Uncharacterized protein</fullName>
    </submittedName>
</protein>
<dbReference type="Proteomes" id="UP001590950">
    <property type="component" value="Unassembled WGS sequence"/>
</dbReference>
<evidence type="ECO:0000313" key="3">
    <source>
        <dbReference type="Proteomes" id="UP001590950"/>
    </source>
</evidence>
<organism evidence="2 3">
    <name type="scientific">Stereocaulon virgatum</name>
    <dbReference type="NCBI Taxonomy" id="373712"/>
    <lineage>
        <taxon>Eukaryota</taxon>
        <taxon>Fungi</taxon>
        <taxon>Dikarya</taxon>
        <taxon>Ascomycota</taxon>
        <taxon>Pezizomycotina</taxon>
        <taxon>Lecanoromycetes</taxon>
        <taxon>OSLEUM clade</taxon>
        <taxon>Lecanoromycetidae</taxon>
        <taxon>Lecanorales</taxon>
        <taxon>Lecanorineae</taxon>
        <taxon>Stereocaulaceae</taxon>
        <taxon>Stereocaulon</taxon>
    </lineage>
</organism>
<evidence type="ECO:0000256" key="1">
    <source>
        <dbReference type="SAM" id="SignalP"/>
    </source>
</evidence>
<proteinExistence type="predicted"/>
<keyword evidence="3" id="KW-1185">Reference proteome</keyword>